<dbReference type="PROSITE" id="PS50878">
    <property type="entry name" value="RT_POL"/>
    <property type="match status" value="1"/>
</dbReference>
<keyword evidence="2" id="KW-0548">Nucleotidyltransferase</keyword>
<dbReference type="SUPFAM" id="SSF56672">
    <property type="entry name" value="DNA/RNA polymerases"/>
    <property type="match status" value="2"/>
</dbReference>
<feature type="compositionally biased region" description="Pro residues" evidence="8">
    <location>
        <begin position="2026"/>
        <end position="2037"/>
    </location>
</feature>
<dbReference type="Pfam" id="PF00078">
    <property type="entry name" value="RVT_1"/>
    <property type="match status" value="1"/>
</dbReference>
<dbReference type="FunFam" id="3.30.420.10:FF:000032">
    <property type="entry name" value="Retrovirus-related Pol polyprotein from transposon 297-like Protein"/>
    <property type="match status" value="1"/>
</dbReference>
<dbReference type="PANTHER" id="PTHR37984:SF5">
    <property type="entry name" value="PROTEIN NYNRIN-LIKE"/>
    <property type="match status" value="1"/>
</dbReference>
<dbReference type="InterPro" id="IPR041373">
    <property type="entry name" value="RT_RNaseH"/>
</dbReference>
<dbReference type="CDD" id="cd00024">
    <property type="entry name" value="CD_CSD"/>
    <property type="match status" value="1"/>
</dbReference>
<gene>
    <name evidence="12" type="ORF">Rt10032_c17g5829</name>
</gene>
<keyword evidence="6" id="KW-0694">RNA-binding</keyword>
<dbReference type="Gene3D" id="1.10.340.70">
    <property type="match status" value="1"/>
</dbReference>
<dbReference type="InterPro" id="IPR041588">
    <property type="entry name" value="Integrase_H2C2"/>
</dbReference>
<dbReference type="Pfam" id="PF25597">
    <property type="entry name" value="SH3_retrovirus"/>
    <property type="match status" value="1"/>
</dbReference>
<dbReference type="InterPro" id="IPR000953">
    <property type="entry name" value="Chromo/chromo_shadow_dom"/>
</dbReference>
<evidence type="ECO:0000256" key="4">
    <source>
        <dbReference type="ARBA" id="ARBA00022759"/>
    </source>
</evidence>
<organism evidence="12 13">
    <name type="scientific">Rhodotorula toruloides</name>
    <name type="common">Yeast</name>
    <name type="synonym">Rhodosporidium toruloides</name>
    <dbReference type="NCBI Taxonomy" id="5286"/>
    <lineage>
        <taxon>Eukaryota</taxon>
        <taxon>Fungi</taxon>
        <taxon>Dikarya</taxon>
        <taxon>Basidiomycota</taxon>
        <taxon>Pucciniomycotina</taxon>
        <taxon>Microbotryomycetes</taxon>
        <taxon>Sporidiobolales</taxon>
        <taxon>Sporidiobolaceae</taxon>
        <taxon>Rhodotorula</taxon>
    </lineage>
</organism>
<dbReference type="Pfam" id="PF17917">
    <property type="entry name" value="RT_RNaseH"/>
    <property type="match status" value="1"/>
</dbReference>
<feature type="compositionally biased region" description="Basic residues" evidence="8">
    <location>
        <begin position="489"/>
        <end position="503"/>
    </location>
</feature>
<dbReference type="Proteomes" id="UP000321518">
    <property type="component" value="Unassembled WGS sequence"/>
</dbReference>
<accession>A0A511KN55</accession>
<dbReference type="CDD" id="cd09274">
    <property type="entry name" value="RNase_HI_RT_Ty3"/>
    <property type="match status" value="1"/>
</dbReference>
<feature type="region of interest" description="Disordered" evidence="8">
    <location>
        <begin position="341"/>
        <end position="378"/>
    </location>
</feature>
<evidence type="ECO:0000313" key="12">
    <source>
        <dbReference type="EMBL" id="GEM11812.1"/>
    </source>
</evidence>
<proteinExistence type="predicted"/>
<feature type="compositionally biased region" description="Low complexity" evidence="8">
    <location>
        <begin position="341"/>
        <end position="361"/>
    </location>
</feature>
<evidence type="ECO:0000256" key="5">
    <source>
        <dbReference type="ARBA" id="ARBA00022801"/>
    </source>
</evidence>
<dbReference type="GO" id="GO:0015074">
    <property type="term" value="P:DNA integration"/>
    <property type="evidence" value="ECO:0007669"/>
    <property type="project" value="InterPro"/>
</dbReference>
<dbReference type="SMART" id="SM00298">
    <property type="entry name" value="CHROMO"/>
    <property type="match status" value="1"/>
</dbReference>
<dbReference type="PROSITE" id="PS50013">
    <property type="entry name" value="CHROMO_2"/>
    <property type="match status" value="1"/>
</dbReference>
<evidence type="ECO:0000259" key="9">
    <source>
        <dbReference type="PROSITE" id="PS50013"/>
    </source>
</evidence>
<evidence type="ECO:0000256" key="1">
    <source>
        <dbReference type="ARBA" id="ARBA00022679"/>
    </source>
</evidence>
<dbReference type="PROSITE" id="PS50994">
    <property type="entry name" value="INTEGRASE"/>
    <property type="match status" value="2"/>
</dbReference>
<feature type="compositionally biased region" description="Basic and acidic residues" evidence="8">
    <location>
        <begin position="1968"/>
        <end position="1980"/>
    </location>
</feature>
<dbReference type="GO" id="GO:0006338">
    <property type="term" value="P:chromatin remodeling"/>
    <property type="evidence" value="ECO:0007669"/>
    <property type="project" value="UniProtKB-ARBA"/>
</dbReference>
<dbReference type="GO" id="GO:0003723">
    <property type="term" value="F:RNA binding"/>
    <property type="evidence" value="ECO:0007669"/>
    <property type="project" value="UniProtKB-KW"/>
</dbReference>
<dbReference type="PANTHER" id="PTHR37984">
    <property type="entry name" value="PROTEIN CBG26694"/>
    <property type="match status" value="1"/>
</dbReference>
<keyword evidence="7" id="KW-0695">RNA-directed DNA polymerase</keyword>
<comment type="caution">
    <text evidence="12">The sequence shown here is derived from an EMBL/GenBank/DDBJ whole genome shotgun (WGS) entry which is preliminary data.</text>
</comment>
<evidence type="ECO:0008006" key="14">
    <source>
        <dbReference type="Google" id="ProtNLM"/>
    </source>
</evidence>
<dbReference type="InterPro" id="IPR043128">
    <property type="entry name" value="Rev_trsase/Diguanyl_cyclase"/>
</dbReference>
<reference evidence="12 13" key="1">
    <citation type="submission" date="2019-07" db="EMBL/GenBank/DDBJ databases">
        <title>Rhodotorula toruloides NBRC10032 genome sequencing.</title>
        <authorList>
            <person name="Shida Y."/>
            <person name="Takaku H."/>
            <person name="Ogasawara W."/>
            <person name="Mori K."/>
        </authorList>
    </citation>
    <scope>NUCLEOTIDE SEQUENCE [LARGE SCALE GENOMIC DNA]</scope>
    <source>
        <strain evidence="12 13">NBRC10032</strain>
    </source>
</reference>
<name>A0A511KN55_RHOTO</name>
<feature type="domain" description="Reverse transcriptase" evidence="10">
    <location>
        <begin position="765"/>
        <end position="945"/>
    </location>
</feature>
<feature type="region of interest" description="Disordered" evidence="8">
    <location>
        <begin position="449"/>
        <end position="516"/>
    </location>
</feature>
<dbReference type="Gene3D" id="3.10.10.10">
    <property type="entry name" value="HIV Type 1 Reverse Transcriptase, subunit A, domain 1"/>
    <property type="match status" value="1"/>
</dbReference>
<feature type="compositionally biased region" description="Acidic residues" evidence="8">
    <location>
        <begin position="1172"/>
        <end position="1189"/>
    </location>
</feature>
<dbReference type="CDD" id="cd01647">
    <property type="entry name" value="RT_LTR"/>
    <property type="match status" value="1"/>
</dbReference>
<evidence type="ECO:0000259" key="10">
    <source>
        <dbReference type="PROSITE" id="PS50878"/>
    </source>
</evidence>
<dbReference type="GO" id="GO:0016787">
    <property type="term" value="F:hydrolase activity"/>
    <property type="evidence" value="ECO:0007669"/>
    <property type="project" value="UniProtKB-KW"/>
</dbReference>
<dbReference type="SUPFAM" id="SSF54160">
    <property type="entry name" value="Chromo domain-like"/>
    <property type="match status" value="1"/>
</dbReference>
<evidence type="ECO:0000256" key="7">
    <source>
        <dbReference type="ARBA" id="ARBA00022918"/>
    </source>
</evidence>
<dbReference type="InterPro" id="IPR050951">
    <property type="entry name" value="Retrovirus_Pol_polyprotein"/>
</dbReference>
<evidence type="ECO:0000256" key="3">
    <source>
        <dbReference type="ARBA" id="ARBA00022722"/>
    </source>
</evidence>
<evidence type="ECO:0000259" key="11">
    <source>
        <dbReference type="PROSITE" id="PS50994"/>
    </source>
</evidence>
<protein>
    <recommendedName>
        <fullName evidence="14">Reverse transcriptase</fullName>
    </recommendedName>
</protein>
<feature type="domain" description="Integrase catalytic" evidence="11">
    <location>
        <begin position="1775"/>
        <end position="1871"/>
    </location>
</feature>
<dbReference type="InterPro" id="IPR043502">
    <property type="entry name" value="DNA/RNA_pol_sf"/>
</dbReference>
<dbReference type="Gene3D" id="4.10.60.10">
    <property type="entry name" value="Zinc finger, CCHC-type"/>
    <property type="match status" value="1"/>
</dbReference>
<dbReference type="Pfam" id="PF00385">
    <property type="entry name" value="Chromo"/>
    <property type="match status" value="1"/>
</dbReference>
<keyword evidence="1" id="KW-0808">Transferase</keyword>
<evidence type="ECO:0000256" key="8">
    <source>
        <dbReference type="SAM" id="MobiDB-lite"/>
    </source>
</evidence>
<dbReference type="InterPro" id="IPR036397">
    <property type="entry name" value="RNaseH_sf"/>
</dbReference>
<dbReference type="CDD" id="cd00303">
    <property type="entry name" value="retropepsin_like"/>
    <property type="match status" value="1"/>
</dbReference>
<evidence type="ECO:0000256" key="2">
    <source>
        <dbReference type="ARBA" id="ARBA00022695"/>
    </source>
</evidence>
<dbReference type="Gene3D" id="3.30.70.270">
    <property type="match status" value="2"/>
</dbReference>
<dbReference type="InterPro" id="IPR013103">
    <property type="entry name" value="RVT_2"/>
</dbReference>
<feature type="region of interest" description="Disordered" evidence="8">
    <location>
        <begin position="1172"/>
        <end position="1193"/>
    </location>
</feature>
<dbReference type="SUPFAM" id="SSF53098">
    <property type="entry name" value="Ribonuclease H-like"/>
    <property type="match status" value="2"/>
</dbReference>
<dbReference type="OrthoDB" id="3158924at2759"/>
<dbReference type="Gene3D" id="2.40.50.40">
    <property type="match status" value="1"/>
</dbReference>
<feature type="compositionally biased region" description="Low complexity" evidence="8">
    <location>
        <begin position="2014"/>
        <end position="2025"/>
    </location>
</feature>
<dbReference type="InterPro" id="IPR023780">
    <property type="entry name" value="Chromo_domain"/>
</dbReference>
<evidence type="ECO:0000256" key="6">
    <source>
        <dbReference type="ARBA" id="ARBA00022884"/>
    </source>
</evidence>
<dbReference type="EMBL" id="BJWK01000017">
    <property type="protein sequence ID" value="GEM11812.1"/>
    <property type="molecule type" value="Genomic_DNA"/>
</dbReference>
<keyword evidence="4" id="KW-0255">Endonuclease</keyword>
<dbReference type="Pfam" id="PF17921">
    <property type="entry name" value="Integrase_H2C2"/>
    <property type="match status" value="1"/>
</dbReference>
<dbReference type="GO" id="GO:0004519">
    <property type="term" value="F:endonuclease activity"/>
    <property type="evidence" value="ECO:0007669"/>
    <property type="project" value="UniProtKB-KW"/>
</dbReference>
<dbReference type="GO" id="GO:0003964">
    <property type="term" value="F:RNA-directed DNA polymerase activity"/>
    <property type="evidence" value="ECO:0007669"/>
    <property type="project" value="UniProtKB-KW"/>
</dbReference>
<keyword evidence="3" id="KW-0540">Nuclease</keyword>
<feature type="compositionally biased region" description="Polar residues" evidence="8">
    <location>
        <begin position="468"/>
        <end position="477"/>
    </location>
</feature>
<dbReference type="Gene3D" id="3.30.420.10">
    <property type="entry name" value="Ribonuclease H-like superfamily/Ribonuclease H"/>
    <property type="match status" value="2"/>
</dbReference>
<dbReference type="InterPro" id="IPR000477">
    <property type="entry name" value="RT_dom"/>
</dbReference>
<sequence>MPDSADGSQHESQQRPAAGHHGEDVRSIASGQTNRSEMRKARAEAGLLEEFESKLDALLGSFKARKGQLQEEIRDEDARETGQVPVGTAAEMDVGVLDRKIAAAKDDLDRLVRLRSVKLAQTPPPHDPLASFSLSPRRSLSPRLERVKIKVDKPKPWAGKFDWQERENWVRSAMLYLGSQGVSLDEEIGEETTPDVFYVVRSLFSSEKASDGISPQQWFDVTHARLPFVSLRAVFVAVKAHWTDDSAAEKAVEAFRTARQGSATARAFGSTVDALANACFDRVVSDLDRKTTFVAGLRTDYQNFLKLQVAGLKAQCSYTGTFDEAVRVAALMDSLKDIKAANSAKSPSPASSSSKRNGGSADAPVPKQTSTSSSSSKSSNWIAAAREWQKANPLDKKSQWFDTKATEAPRRLWCYNCGELGSHFSRSCTKPRQDPDVVVIAALHRSASFPPSFSPSSVTSGEPAVTETPFSSNSGSSPADDEWTEVKARTKRKATERRRKRRPPSTGAPKPPEMAAKPLIMPVTFDGFETSALIDSGSQADVLSPSLMSRLQLDVRRLDAPIHASLASEGEGDRSFFVCPLPPGIDAILGVPFLRDSDTSVSYRSLSFVTPSSSAPSSEIYDFVTSSFAPQPHQNLLDLGFVNHKMTSDELDSFLVCAVRAGVDESEFGPLAERVGFEPHNPLLDVEDDAPSSEDYSEQEAQVALDLLLERFEDVFVDELPGLPPLRPVNHRIELVDKEKRVRPFAIRMPDRYRVQWTAHLRKFIEAGFWSPAALDSACSMFAVPKHDRSQARFVVNLKPRNENTVALASPIPDMNQVRHRLASHKYRSKLDFKNAYEQVRLEAESVPLSGFVTPGGTFVSRVMQQGDRNAPDTMHRVCWMMFEKAIGRFLDVFYDDVFVYSQTRRAHLRYLEIVFASLRHFKFYLSRSKAEFLSARLEALGVVVTDEGLSVMPEKWEAVRNWPTPKCPKDILRFLGTVGWMRDHLPRVNELAAPLTRLTGKVDWNWSPACELAFQTLKELVPVALRPLDPLKVEKGEEQLFLVTDASMLGCGGWLGQGQTYETAKPARFFSSKFNKAQHNYSTTDQELLGVLVGCRKMHEHLIGFPFTVVCDHEPLKTYWSQPPKQTRRHVRLWETLAEYDFKWRFLPGKTNELADSLSRLAELVEAEGLELEEAVEPSPAEDDEEEFPREPTGAGKMVLAGLIASLGSRANKAAAKSSPPPSAEVKTWLTSFPASFTAALAASTAADALARKVLADPSSFPSFAVVDSLLFHLDPNHWRLVVPSGKVPTSALDSSRSTPSSPPTFVELVIDLGHRTVGHMGVRKTLEWIRRSFWWATVVRDVEDFVRGCESCGRNKSSTQPPLGLVHPLETPSTPWSMVGMDFVVSLPPVKYCGEQIDSILTVTDYVSKMVILVPLPSTASATDVAHLFFRHVVARFGMPSSIVSDRDPKFTSSFWQSLYRAMGVRLKMSTSAHPQTDGRAEVTNKTVGQVLRTLCEDSPTSWCDLLPTCEYAINTASSSSTGLSPFAIVHGFDPAPLASLFTSPSSVPLADSFAEQARLNTLRATDAILASRISMVTRENKHRRPDVGMFKVGDKAYLSASSLRFPDSLSGKFIPKFVGPYPITAIDPATSTYTFDLPPHLRIHSRIHASKLRPHHPNDDLRFPSRAFSQLPPVVPASDHTEAEYHIDKIVGDKKVRGTIKYKVRYTGYSAADDQWRDRAELLSLARETVDAYEAAKATKRIEKAAPPPRPRRRAKSVLWGVERQSGDKVGALQTDNGTEFVNKTMDSFTKSAGIQHRRSIPYNHTQNGFIERRFRSLFESVRAMLLDSGLPTSLWPYAYESALYLSNRSPTSTLGGKTPYEAFHGEPPDLSNLRAWGCSAYLRLAPEGPNAPHKLAARGVHARFIGYPEDNKGWILWVPEWRKVVVAWDVKFYESTFGKARDADDEAGHEAWLEEMVELEAREGTREGGMDGRKDTPAPPFASPNPFQSLANDDDDAGSDNGYESAPEDTLSSPSPSRQSSPSPPPIPLPTVVPPRTEATAPEPERRLTRSTGLQPSHFVPQEGAPGTPGAAWDIPPSTMSDAQKDAHNSALVRRVESVALSTFAGDSPLLRPRNLLDYARLDLDLDRSETAVVYTAFECAPDADNSEVTAEIVRALATGPPWSGSHDQPTYKQALSRPDAEKWLDAMHVELAAFSATGTWDEELVDLPAGRKAIAVKWVLLIKRDANGHVIKYKARLVARGDQQVEGVDYDETHSSTVRLTTVRLVFALLAHCRHFSFKQFDISNAYLLGGLDKEIYIQQAPGFVDSDKPRAVRRLRSALYGLKQGGREWQKVLRGALERIGFARSTADHGLYIRRRNGKVAYVPTHVDDGLVVGDDDLGQVLSDLDGELGGKLKEVETGLFLGMRIRRGHDGKVTLDQSHYARAVLERFFPKGLKPVSTPLDADYASVGAATEDERYDCNYRELLGALVYLAACTRPDLSFALSFASRFASCPAERHWRLLLRISRYLSGTLDMALVYFPSDVAFTPDFLLGWSDADHAADRETRKSVSGFVFTIGRDSAFSSAISWQSRRQRSVAISSTEAEYMALSEAAREAVWLRWLLDEMGFGTDGRPTTIRGDNSGSLLLASHPTSHSRTKHISVHYHYTRDLVEDGTLVLKWVKTDDMVADVFTKALPTVKHVLFTSRCGLRNVPREGGC</sequence>
<dbReference type="InterPro" id="IPR012337">
    <property type="entry name" value="RNaseH-like_sf"/>
</dbReference>
<feature type="domain" description="Chromo" evidence="9">
    <location>
        <begin position="1688"/>
        <end position="1748"/>
    </location>
</feature>
<feature type="domain" description="Integrase catalytic" evidence="11">
    <location>
        <begin position="1373"/>
        <end position="1536"/>
    </location>
</feature>
<feature type="region of interest" description="Disordered" evidence="8">
    <location>
        <begin position="1968"/>
        <end position="2091"/>
    </location>
</feature>
<feature type="region of interest" description="Disordered" evidence="8">
    <location>
        <begin position="1"/>
        <end position="42"/>
    </location>
</feature>
<dbReference type="GO" id="GO:0005634">
    <property type="term" value="C:nucleus"/>
    <property type="evidence" value="ECO:0007669"/>
    <property type="project" value="UniProtKB-ARBA"/>
</dbReference>
<keyword evidence="5" id="KW-0378">Hydrolase</keyword>
<dbReference type="Pfam" id="PF07727">
    <property type="entry name" value="RVT_2"/>
    <property type="match status" value="1"/>
</dbReference>
<dbReference type="InterPro" id="IPR001584">
    <property type="entry name" value="Integrase_cat-core"/>
</dbReference>
<evidence type="ECO:0000313" key="13">
    <source>
        <dbReference type="Proteomes" id="UP000321518"/>
    </source>
</evidence>
<dbReference type="CDD" id="cd09272">
    <property type="entry name" value="RNase_HI_RT_Ty1"/>
    <property type="match status" value="1"/>
</dbReference>
<dbReference type="InterPro" id="IPR016197">
    <property type="entry name" value="Chromo-like_dom_sf"/>
</dbReference>
<dbReference type="InterPro" id="IPR057670">
    <property type="entry name" value="SH3_retrovirus"/>
</dbReference>
<feature type="compositionally biased region" description="Low complexity" evidence="8">
    <location>
        <begin position="369"/>
        <end position="378"/>
    </location>
</feature>